<reference evidence="1" key="1">
    <citation type="submission" date="2018-05" db="EMBL/GenBank/DDBJ databases">
        <authorList>
            <person name="Lanie J.A."/>
            <person name="Ng W.-L."/>
            <person name="Kazmierczak K.M."/>
            <person name="Andrzejewski T.M."/>
            <person name="Davidsen T.M."/>
            <person name="Wayne K.J."/>
            <person name="Tettelin H."/>
            <person name="Glass J.I."/>
            <person name="Rusch D."/>
            <person name="Podicherti R."/>
            <person name="Tsui H.-C.T."/>
            <person name="Winkler M.E."/>
        </authorList>
    </citation>
    <scope>NUCLEOTIDE SEQUENCE</scope>
</reference>
<organism evidence="1">
    <name type="scientific">marine metagenome</name>
    <dbReference type="NCBI Taxonomy" id="408172"/>
    <lineage>
        <taxon>unclassified sequences</taxon>
        <taxon>metagenomes</taxon>
        <taxon>ecological metagenomes</taxon>
    </lineage>
</organism>
<accession>A0A382R820</accession>
<proteinExistence type="predicted"/>
<dbReference type="Pfam" id="PF26099">
    <property type="entry name" value="DUF8034"/>
    <property type="match status" value="1"/>
</dbReference>
<dbReference type="EMBL" id="UINC01119489">
    <property type="protein sequence ID" value="SVC93342.1"/>
    <property type="molecule type" value="Genomic_DNA"/>
</dbReference>
<dbReference type="InterPro" id="IPR058347">
    <property type="entry name" value="DUF8034"/>
</dbReference>
<dbReference type="AlphaFoldDB" id="A0A382R820"/>
<sequence length="197" mass="22506">MQTITATVPVTLPPSWAAQQRLLLATMSDSISPFLDRYTHDDGELIYDDAWGGGADDFYEGYTNWPLLYLMGGKDHLVEESHRGWETVTRQLTRRGQAHKEYARSMDTFHQSESDVFFYHLCLADPAAGQLEMRARRFAGFYLNEDPEVRNYDPEHRILLSARLGSGGPYYTPDEARETASHRSNETYGLPFYDLPG</sequence>
<protein>
    <submittedName>
        <fullName evidence="1">Uncharacterized protein</fullName>
    </submittedName>
</protein>
<evidence type="ECO:0000313" key="1">
    <source>
        <dbReference type="EMBL" id="SVC93342.1"/>
    </source>
</evidence>
<gene>
    <name evidence="1" type="ORF">METZ01_LOCUS346196</name>
</gene>
<feature type="non-terminal residue" evidence="1">
    <location>
        <position position="197"/>
    </location>
</feature>
<name>A0A382R820_9ZZZZ</name>